<protein>
    <submittedName>
        <fullName evidence="1">Uncharacterized protein</fullName>
    </submittedName>
</protein>
<dbReference type="Proteomes" id="UP000681722">
    <property type="component" value="Unassembled WGS sequence"/>
</dbReference>
<evidence type="ECO:0000313" key="3">
    <source>
        <dbReference type="Proteomes" id="UP000663829"/>
    </source>
</evidence>
<organism evidence="1 3">
    <name type="scientific">Didymodactylos carnosus</name>
    <dbReference type="NCBI Taxonomy" id="1234261"/>
    <lineage>
        <taxon>Eukaryota</taxon>
        <taxon>Metazoa</taxon>
        <taxon>Spiralia</taxon>
        <taxon>Gnathifera</taxon>
        <taxon>Rotifera</taxon>
        <taxon>Eurotatoria</taxon>
        <taxon>Bdelloidea</taxon>
        <taxon>Philodinida</taxon>
        <taxon>Philodinidae</taxon>
        <taxon>Didymodactylos</taxon>
    </lineage>
</organism>
<dbReference type="Proteomes" id="UP000663829">
    <property type="component" value="Unassembled WGS sequence"/>
</dbReference>
<evidence type="ECO:0000313" key="2">
    <source>
        <dbReference type="EMBL" id="CAF3716137.1"/>
    </source>
</evidence>
<dbReference type="EMBL" id="CAJNOQ010002112">
    <property type="protein sequence ID" value="CAF0939429.1"/>
    <property type="molecule type" value="Genomic_DNA"/>
</dbReference>
<reference evidence="1" key="1">
    <citation type="submission" date="2021-02" db="EMBL/GenBank/DDBJ databases">
        <authorList>
            <person name="Nowell W R."/>
        </authorList>
    </citation>
    <scope>NUCLEOTIDE SEQUENCE</scope>
</reference>
<proteinExistence type="predicted"/>
<accession>A0A814CDM3</accession>
<name>A0A814CDM3_9BILA</name>
<evidence type="ECO:0000313" key="1">
    <source>
        <dbReference type="EMBL" id="CAF0939429.1"/>
    </source>
</evidence>
<gene>
    <name evidence="1" type="ORF">GPM918_LOCUS10626</name>
    <name evidence="2" type="ORF">SRO942_LOCUS10627</name>
</gene>
<keyword evidence="3" id="KW-1185">Reference proteome</keyword>
<dbReference type="OrthoDB" id="10046692at2759"/>
<dbReference type="AlphaFoldDB" id="A0A814CDM3"/>
<sequence>MFQAHQQRSISMENPMSLDLRVKLRRENGAIGIFEIDNKSAIFLLFAYESKTLTVDWTIQDVIQDSKFLAILVACYVKNRPPPACDMKIAENRDFDSFYGITGLKNHFTTPTADECNPNIIFRPALPQTILKTDNSASSFMTLAKYGTGTSKLEHFVNSFLGKRPDSLYLASQAQVQVQERNIFHEKLLLTHLKNDFERFSILKKDDERLHLLLAILEGEKFEHDAGRKYLYGNIFRDLTRFSVFVKNSLNKTPVFVIDGIDENRYFFQGNEVNKVFLELFCRSSVSQDILSMVMANNFYLSVFYPKIDGINIEDAIIRKDKFPTHTITWNTKSLINYADYVLQQMNKNAIKTRCKPFTDFKTLVNFSNKKIAQIIEKIPTPRALHYFMIALISEMNNDANSVKEPFKATFENVHAAYEESYQSYEKRHKLKE</sequence>
<dbReference type="EMBL" id="CAJOBC010002112">
    <property type="protein sequence ID" value="CAF3716137.1"/>
    <property type="molecule type" value="Genomic_DNA"/>
</dbReference>
<comment type="caution">
    <text evidence="1">The sequence shown here is derived from an EMBL/GenBank/DDBJ whole genome shotgun (WGS) entry which is preliminary data.</text>
</comment>